<accession>A0A6A6UNN8</accession>
<comment type="subcellular location">
    <subcellularLocation>
        <location evidence="1">Nucleus</location>
    </subcellularLocation>
</comment>
<evidence type="ECO:0000256" key="2">
    <source>
        <dbReference type="ARBA" id="ARBA00009359"/>
    </source>
</evidence>
<evidence type="ECO:0000256" key="5">
    <source>
        <dbReference type="ARBA" id="ARBA00023204"/>
    </source>
</evidence>
<keyword evidence="5" id="KW-0234">DNA repair</keyword>
<organism evidence="8 9">
    <name type="scientific">Microthyrium microscopicum</name>
    <dbReference type="NCBI Taxonomy" id="703497"/>
    <lineage>
        <taxon>Eukaryota</taxon>
        <taxon>Fungi</taxon>
        <taxon>Dikarya</taxon>
        <taxon>Ascomycota</taxon>
        <taxon>Pezizomycotina</taxon>
        <taxon>Dothideomycetes</taxon>
        <taxon>Dothideomycetes incertae sedis</taxon>
        <taxon>Microthyriales</taxon>
        <taxon>Microthyriaceae</taxon>
        <taxon>Microthyrium</taxon>
    </lineage>
</organism>
<evidence type="ECO:0000313" key="9">
    <source>
        <dbReference type="Proteomes" id="UP000799302"/>
    </source>
</evidence>
<evidence type="ECO:0000313" key="8">
    <source>
        <dbReference type="EMBL" id="KAF2673390.1"/>
    </source>
</evidence>
<dbReference type="EMBL" id="MU004231">
    <property type="protein sequence ID" value="KAF2673390.1"/>
    <property type="molecule type" value="Genomic_DNA"/>
</dbReference>
<dbReference type="GO" id="GO:0051382">
    <property type="term" value="P:kinetochore assembly"/>
    <property type="evidence" value="ECO:0007669"/>
    <property type="project" value="InterPro"/>
</dbReference>
<evidence type="ECO:0000256" key="1">
    <source>
        <dbReference type="ARBA" id="ARBA00004123"/>
    </source>
</evidence>
<evidence type="ECO:0000256" key="6">
    <source>
        <dbReference type="ARBA" id="ARBA00023242"/>
    </source>
</evidence>
<dbReference type="InterPro" id="IPR018552">
    <property type="entry name" value="CENP-X"/>
</dbReference>
<evidence type="ECO:0000256" key="4">
    <source>
        <dbReference type="ARBA" id="ARBA00023125"/>
    </source>
</evidence>
<keyword evidence="3" id="KW-0227">DNA damage</keyword>
<keyword evidence="9" id="KW-1185">Reference proteome</keyword>
<feature type="region of interest" description="Disordered" evidence="7">
    <location>
        <begin position="1"/>
        <end position="105"/>
    </location>
</feature>
<protein>
    <recommendedName>
        <fullName evidence="10">Centromere protein X</fullName>
    </recommendedName>
</protein>
<reference evidence="8" key="1">
    <citation type="journal article" date="2020" name="Stud. Mycol.">
        <title>101 Dothideomycetes genomes: a test case for predicting lifestyles and emergence of pathogens.</title>
        <authorList>
            <person name="Haridas S."/>
            <person name="Albert R."/>
            <person name="Binder M."/>
            <person name="Bloem J."/>
            <person name="Labutti K."/>
            <person name="Salamov A."/>
            <person name="Andreopoulos B."/>
            <person name="Baker S."/>
            <person name="Barry K."/>
            <person name="Bills G."/>
            <person name="Bluhm B."/>
            <person name="Cannon C."/>
            <person name="Castanera R."/>
            <person name="Culley D."/>
            <person name="Daum C."/>
            <person name="Ezra D."/>
            <person name="Gonzalez J."/>
            <person name="Henrissat B."/>
            <person name="Kuo A."/>
            <person name="Liang C."/>
            <person name="Lipzen A."/>
            <person name="Lutzoni F."/>
            <person name="Magnuson J."/>
            <person name="Mondo S."/>
            <person name="Nolan M."/>
            <person name="Ohm R."/>
            <person name="Pangilinan J."/>
            <person name="Park H.-J."/>
            <person name="Ramirez L."/>
            <person name="Alfaro M."/>
            <person name="Sun H."/>
            <person name="Tritt A."/>
            <person name="Yoshinaga Y."/>
            <person name="Zwiers L.-H."/>
            <person name="Turgeon B."/>
            <person name="Goodwin S."/>
            <person name="Spatafora J."/>
            <person name="Crous P."/>
            <person name="Grigoriev I."/>
        </authorList>
    </citation>
    <scope>NUCLEOTIDE SEQUENCE</scope>
    <source>
        <strain evidence="8">CBS 115976</strain>
    </source>
</reference>
<sequence length="202" mass="21830">MPPVRSNGDGPRRLPFKPPTRVSSGDSAPKGQKSGPVKKTSTKAAPKVNRKTSAVTINDSDEDEDNEDYGSDVEDDIDTSTTTNRRATTQSRAGPSTPRRQSTTARAAACANPGAALDELEHSIPRPLLAKILHQSLDDKSMRVGKEAMGVLEMYMKVFVQEALARSRHESSSKAEGRGDATGTWLQVEDLEKAAPQLILDF</sequence>
<dbReference type="AlphaFoldDB" id="A0A6A6UNN8"/>
<evidence type="ECO:0000256" key="7">
    <source>
        <dbReference type="SAM" id="MobiDB-lite"/>
    </source>
</evidence>
<evidence type="ECO:0000256" key="3">
    <source>
        <dbReference type="ARBA" id="ARBA00022763"/>
    </source>
</evidence>
<dbReference type="Pfam" id="PF09415">
    <property type="entry name" value="CENP-X"/>
    <property type="match status" value="1"/>
</dbReference>
<feature type="compositionally biased region" description="Acidic residues" evidence="7">
    <location>
        <begin position="59"/>
        <end position="78"/>
    </location>
</feature>
<dbReference type="Gene3D" id="1.10.20.10">
    <property type="entry name" value="Histone, subunit A"/>
    <property type="match status" value="1"/>
</dbReference>
<dbReference type="GO" id="GO:0006281">
    <property type="term" value="P:DNA repair"/>
    <property type="evidence" value="ECO:0007669"/>
    <property type="project" value="UniProtKB-KW"/>
</dbReference>
<comment type="similarity">
    <text evidence="2">Belongs to the CENP-X/MHF2 family.</text>
</comment>
<dbReference type="GO" id="GO:0031297">
    <property type="term" value="P:replication fork processing"/>
    <property type="evidence" value="ECO:0007669"/>
    <property type="project" value="TreeGrafter"/>
</dbReference>
<feature type="compositionally biased region" description="Low complexity" evidence="7">
    <location>
        <begin position="79"/>
        <end position="105"/>
    </location>
</feature>
<dbReference type="GO" id="GO:0000712">
    <property type="term" value="P:resolution of meiotic recombination intermediates"/>
    <property type="evidence" value="ECO:0007669"/>
    <property type="project" value="TreeGrafter"/>
</dbReference>
<dbReference type="PANTHER" id="PTHR28680:SF1">
    <property type="entry name" value="CENTROMERE PROTEIN X"/>
    <property type="match status" value="1"/>
</dbReference>
<keyword evidence="6" id="KW-0539">Nucleus</keyword>
<dbReference type="GO" id="GO:0003677">
    <property type="term" value="F:DNA binding"/>
    <property type="evidence" value="ECO:0007669"/>
    <property type="project" value="UniProtKB-KW"/>
</dbReference>
<proteinExistence type="inferred from homology"/>
<evidence type="ECO:0008006" key="10">
    <source>
        <dbReference type="Google" id="ProtNLM"/>
    </source>
</evidence>
<gene>
    <name evidence="8" type="ORF">BT63DRAFT_154827</name>
</gene>
<dbReference type="Proteomes" id="UP000799302">
    <property type="component" value="Unassembled WGS sequence"/>
</dbReference>
<dbReference type="GO" id="GO:0046982">
    <property type="term" value="F:protein heterodimerization activity"/>
    <property type="evidence" value="ECO:0007669"/>
    <property type="project" value="InterPro"/>
</dbReference>
<dbReference type="GO" id="GO:0071821">
    <property type="term" value="C:FANCM-MHF complex"/>
    <property type="evidence" value="ECO:0007669"/>
    <property type="project" value="TreeGrafter"/>
</dbReference>
<dbReference type="CDD" id="cd22921">
    <property type="entry name" value="HFD_CENP-X"/>
    <property type="match status" value="1"/>
</dbReference>
<name>A0A6A6UNN8_9PEZI</name>
<dbReference type="InterPro" id="IPR009072">
    <property type="entry name" value="Histone-fold"/>
</dbReference>
<keyword evidence="4" id="KW-0238">DNA-binding</keyword>
<dbReference type="PANTHER" id="PTHR28680">
    <property type="entry name" value="CENTROMERE PROTEIN X"/>
    <property type="match status" value="1"/>
</dbReference>
<dbReference type="OrthoDB" id="2500381at2759"/>